<comment type="caution">
    <text evidence="1">The sequence shown here is derived from an EMBL/GenBank/DDBJ whole genome shotgun (WGS) entry which is preliminary data.</text>
</comment>
<dbReference type="EMBL" id="CAJZBQ010000012">
    <property type="protein sequence ID" value="CAG9314786.1"/>
    <property type="molecule type" value="Genomic_DNA"/>
</dbReference>
<accession>A0AAU9IZ37</accession>
<keyword evidence="2" id="KW-1185">Reference proteome</keyword>
<evidence type="ECO:0000313" key="1">
    <source>
        <dbReference type="EMBL" id="CAG9314786.1"/>
    </source>
</evidence>
<gene>
    <name evidence="1" type="ORF">BSTOLATCC_MIC11781</name>
</gene>
<reference evidence="1" key="1">
    <citation type="submission" date="2021-09" db="EMBL/GenBank/DDBJ databases">
        <authorList>
            <consortium name="AG Swart"/>
            <person name="Singh M."/>
            <person name="Singh A."/>
            <person name="Seah K."/>
            <person name="Emmerich C."/>
        </authorList>
    </citation>
    <scope>NUCLEOTIDE SEQUENCE</scope>
    <source>
        <strain evidence="1">ATCC30299</strain>
    </source>
</reference>
<evidence type="ECO:0008006" key="3">
    <source>
        <dbReference type="Google" id="ProtNLM"/>
    </source>
</evidence>
<name>A0AAU9IZ37_9CILI</name>
<dbReference type="Proteomes" id="UP001162131">
    <property type="component" value="Unassembled WGS sequence"/>
</dbReference>
<evidence type="ECO:0000313" key="2">
    <source>
        <dbReference type="Proteomes" id="UP001162131"/>
    </source>
</evidence>
<organism evidence="1 2">
    <name type="scientific">Blepharisma stoltei</name>
    <dbReference type="NCBI Taxonomy" id="1481888"/>
    <lineage>
        <taxon>Eukaryota</taxon>
        <taxon>Sar</taxon>
        <taxon>Alveolata</taxon>
        <taxon>Ciliophora</taxon>
        <taxon>Postciliodesmatophora</taxon>
        <taxon>Heterotrichea</taxon>
        <taxon>Heterotrichida</taxon>
        <taxon>Blepharismidae</taxon>
        <taxon>Blepharisma</taxon>
    </lineage>
</organism>
<dbReference type="AlphaFoldDB" id="A0AAU9IZ37"/>
<sequence length="86" mass="10113">MGLNFSYIFLNIFCQLNSKNIIFGIEEILFKISIAFLYLEFKIFLKKLTKSGLKLRFCQPQISQNIISIAFIKPFLLKKASFIFHK</sequence>
<proteinExistence type="predicted"/>
<protein>
    <recommendedName>
        <fullName evidence="3">Transmembrane protein</fullName>
    </recommendedName>
</protein>